<dbReference type="GO" id="GO:0005615">
    <property type="term" value="C:extracellular space"/>
    <property type="evidence" value="ECO:0007669"/>
    <property type="project" value="TreeGrafter"/>
</dbReference>
<evidence type="ECO:0000256" key="5">
    <source>
        <dbReference type="ARBA" id="ARBA00022737"/>
    </source>
</evidence>
<keyword evidence="17" id="KW-1185">Reference proteome</keyword>
<keyword evidence="5" id="KW-0677">Repeat</keyword>
<organism evidence="17 18">
    <name type="scientific">Acrobeloides nanus</name>
    <dbReference type="NCBI Taxonomy" id="290746"/>
    <lineage>
        <taxon>Eukaryota</taxon>
        <taxon>Metazoa</taxon>
        <taxon>Ecdysozoa</taxon>
        <taxon>Nematoda</taxon>
        <taxon>Chromadorea</taxon>
        <taxon>Rhabditida</taxon>
        <taxon>Tylenchina</taxon>
        <taxon>Cephalobomorpha</taxon>
        <taxon>Cephaloboidea</taxon>
        <taxon>Cephalobidae</taxon>
        <taxon>Acrobeloides</taxon>
    </lineage>
</organism>
<dbReference type="PANTHER" id="PTHR24255">
    <property type="entry name" value="COMPLEMENT COMPONENT 1, S SUBCOMPONENT-RELATED"/>
    <property type="match status" value="1"/>
</dbReference>
<comment type="caution">
    <text evidence="11">Lacks conserved residue(s) required for the propagation of feature annotation.</text>
</comment>
<protein>
    <recommendedName>
        <fullName evidence="13">Metalloendopeptidase</fullName>
        <ecNumber evidence="13">3.4.24.-</ecNumber>
    </recommendedName>
</protein>
<dbReference type="FunFam" id="2.10.25.10:FF:000240">
    <property type="entry name" value="Vitamin K-dependent protein S"/>
    <property type="match status" value="1"/>
</dbReference>
<feature type="domain" description="CUB" evidence="14">
    <location>
        <begin position="304"/>
        <end position="410"/>
    </location>
</feature>
<evidence type="ECO:0000256" key="10">
    <source>
        <dbReference type="ARBA" id="ARBA00023180"/>
    </source>
</evidence>
<feature type="domain" description="EGF-like" evidence="15">
    <location>
        <begin position="410"/>
        <end position="450"/>
    </location>
</feature>
<keyword evidence="4" id="KW-0732">Signal</keyword>
<dbReference type="InterPro" id="IPR035914">
    <property type="entry name" value="Sperma_CUB_dom_sf"/>
</dbReference>
<evidence type="ECO:0000259" key="15">
    <source>
        <dbReference type="PROSITE" id="PS50026"/>
    </source>
</evidence>
<dbReference type="Gene3D" id="2.10.25.10">
    <property type="entry name" value="Laminin"/>
    <property type="match status" value="2"/>
</dbReference>
<dbReference type="InterPro" id="IPR000152">
    <property type="entry name" value="EGF-type_Asp/Asn_hydroxyl_site"/>
</dbReference>
<feature type="binding site" evidence="12">
    <location>
        <position position="84"/>
    </location>
    <ligand>
        <name>Zn(2+)</name>
        <dbReference type="ChEBI" id="CHEBI:29105"/>
        <note>catalytic</note>
    </ligand>
</feature>
<dbReference type="SUPFAM" id="SSF55486">
    <property type="entry name" value="Metalloproteases ('zincins'), catalytic domain"/>
    <property type="match status" value="1"/>
</dbReference>
<evidence type="ECO:0000256" key="13">
    <source>
        <dbReference type="RuleBase" id="RU361183"/>
    </source>
</evidence>
<feature type="active site" evidence="12">
    <location>
        <position position="85"/>
    </location>
</feature>
<evidence type="ECO:0000256" key="7">
    <source>
        <dbReference type="ARBA" id="ARBA00022833"/>
    </source>
</evidence>
<feature type="binding site" evidence="12">
    <location>
        <position position="94"/>
    </location>
    <ligand>
        <name>Zn(2+)</name>
        <dbReference type="ChEBI" id="CHEBI:29105"/>
        <note>catalytic</note>
    </ligand>
</feature>
<dbReference type="CDD" id="cd00054">
    <property type="entry name" value="EGF_CA"/>
    <property type="match status" value="2"/>
</dbReference>
<dbReference type="Pfam" id="PF07645">
    <property type="entry name" value="EGF_CA"/>
    <property type="match status" value="1"/>
</dbReference>
<dbReference type="PROSITE" id="PS51864">
    <property type="entry name" value="ASTACIN"/>
    <property type="match status" value="1"/>
</dbReference>
<dbReference type="PRINTS" id="PR00480">
    <property type="entry name" value="ASTACIN"/>
</dbReference>
<dbReference type="InterPro" id="IPR001506">
    <property type="entry name" value="Peptidase_M12A"/>
</dbReference>
<dbReference type="GO" id="GO:0008270">
    <property type="term" value="F:zinc ion binding"/>
    <property type="evidence" value="ECO:0007669"/>
    <property type="project" value="UniProtKB-UniRule"/>
</dbReference>
<dbReference type="SMART" id="SM00179">
    <property type="entry name" value="EGF_CA"/>
    <property type="match status" value="2"/>
</dbReference>
<dbReference type="InterPro" id="IPR018097">
    <property type="entry name" value="EGF_Ca-bd_CS"/>
</dbReference>
<dbReference type="PROSITE" id="PS01180">
    <property type="entry name" value="CUB"/>
    <property type="match status" value="5"/>
</dbReference>
<accession>A0A914DN97</accession>
<keyword evidence="10" id="KW-0325">Glycoprotein</keyword>
<dbReference type="PROSITE" id="PS01187">
    <property type="entry name" value="EGF_CA"/>
    <property type="match status" value="2"/>
</dbReference>
<dbReference type="SUPFAM" id="SSF57196">
    <property type="entry name" value="EGF/Laminin"/>
    <property type="match status" value="2"/>
</dbReference>
<evidence type="ECO:0000256" key="4">
    <source>
        <dbReference type="ARBA" id="ARBA00022729"/>
    </source>
</evidence>
<feature type="domain" description="CUB" evidence="14">
    <location>
        <begin position="723"/>
        <end position="839"/>
    </location>
</feature>
<dbReference type="InterPro" id="IPR001881">
    <property type="entry name" value="EGF-like_Ca-bd_dom"/>
</dbReference>
<dbReference type="SMART" id="SM00042">
    <property type="entry name" value="CUB"/>
    <property type="match status" value="5"/>
</dbReference>
<dbReference type="PROSITE" id="PS01186">
    <property type="entry name" value="EGF_2"/>
    <property type="match status" value="2"/>
</dbReference>
<dbReference type="SMART" id="SM00235">
    <property type="entry name" value="ZnMc"/>
    <property type="match status" value="1"/>
</dbReference>
<keyword evidence="8 12" id="KW-0482">Metalloprotease</keyword>
<dbReference type="FunFam" id="3.40.390.10:FF:000004">
    <property type="entry name" value="Metalloendopeptidase"/>
    <property type="match status" value="1"/>
</dbReference>
<evidence type="ECO:0000259" key="14">
    <source>
        <dbReference type="PROSITE" id="PS01180"/>
    </source>
</evidence>
<name>A0A914DN97_9BILA</name>
<feature type="disulfide bond" evidence="12">
    <location>
        <begin position="57"/>
        <end position="58"/>
    </location>
</feature>
<keyword evidence="1 11" id="KW-0245">EGF-like domain</keyword>
<evidence type="ECO:0000256" key="1">
    <source>
        <dbReference type="ARBA" id="ARBA00022536"/>
    </source>
</evidence>
<dbReference type="Pfam" id="PF00431">
    <property type="entry name" value="CUB"/>
    <property type="match status" value="5"/>
</dbReference>
<dbReference type="InterPro" id="IPR000742">
    <property type="entry name" value="EGF"/>
</dbReference>
<evidence type="ECO:0000256" key="6">
    <source>
        <dbReference type="ARBA" id="ARBA00022801"/>
    </source>
</evidence>
<dbReference type="GO" id="GO:0006508">
    <property type="term" value="P:proteolysis"/>
    <property type="evidence" value="ECO:0007669"/>
    <property type="project" value="UniProtKB-KW"/>
</dbReference>
<dbReference type="InterPro" id="IPR029058">
    <property type="entry name" value="AB_hydrolase_fold"/>
</dbReference>
<feature type="domain" description="EGF-like" evidence="15">
    <location>
        <begin position="566"/>
        <end position="606"/>
    </location>
</feature>
<dbReference type="FunFam" id="2.60.120.290:FF:000005">
    <property type="entry name" value="Procollagen C-endopeptidase enhancer 1"/>
    <property type="match status" value="2"/>
</dbReference>
<dbReference type="Gene3D" id="3.40.50.1820">
    <property type="entry name" value="alpha/beta hydrolase"/>
    <property type="match status" value="1"/>
</dbReference>
<dbReference type="InterPro" id="IPR000859">
    <property type="entry name" value="CUB_dom"/>
</dbReference>
<dbReference type="Pfam" id="PF12146">
    <property type="entry name" value="Hydrolase_4"/>
    <property type="match status" value="1"/>
</dbReference>
<dbReference type="GO" id="GO:0005509">
    <property type="term" value="F:calcium ion binding"/>
    <property type="evidence" value="ECO:0007669"/>
    <property type="project" value="InterPro"/>
</dbReference>
<keyword evidence="6 12" id="KW-0378">Hydrolase</keyword>
<dbReference type="PANTHER" id="PTHR24255:SF10">
    <property type="entry name" value="MANNAN-BINDING LECTIN SERINE PROTEASE 2"/>
    <property type="match status" value="1"/>
</dbReference>
<keyword evidence="7 12" id="KW-0862">Zinc</keyword>
<evidence type="ECO:0000256" key="9">
    <source>
        <dbReference type="ARBA" id="ARBA00023157"/>
    </source>
</evidence>
<evidence type="ECO:0000256" key="12">
    <source>
        <dbReference type="PROSITE-ProRule" id="PRU01211"/>
    </source>
</evidence>
<dbReference type="Proteomes" id="UP000887540">
    <property type="component" value="Unplaced"/>
</dbReference>
<evidence type="ECO:0000256" key="2">
    <source>
        <dbReference type="ARBA" id="ARBA00022670"/>
    </source>
</evidence>
<dbReference type="FunFam" id="2.60.120.290:FF:000003">
    <property type="entry name" value="Neuropilin"/>
    <property type="match status" value="1"/>
</dbReference>
<feature type="domain" description="Peptidase M12A" evidence="16">
    <location>
        <begin position="1"/>
        <end position="191"/>
    </location>
</feature>
<feature type="binding site" evidence="12">
    <location>
        <position position="88"/>
    </location>
    <ligand>
        <name>Zn(2+)</name>
        <dbReference type="ChEBI" id="CHEBI:29105"/>
        <note>catalytic</note>
    </ligand>
</feature>
<dbReference type="SMART" id="SM00181">
    <property type="entry name" value="EGF"/>
    <property type="match status" value="2"/>
</dbReference>
<dbReference type="InterPro" id="IPR049883">
    <property type="entry name" value="NOTCH1_EGF-like"/>
</dbReference>
<dbReference type="CDD" id="cd00041">
    <property type="entry name" value="CUB"/>
    <property type="match status" value="5"/>
</dbReference>
<dbReference type="EC" id="3.4.24.-" evidence="13"/>
<dbReference type="InterPro" id="IPR022742">
    <property type="entry name" value="Hydrolase_4"/>
</dbReference>
<dbReference type="Pfam" id="PF01400">
    <property type="entry name" value="Astacin"/>
    <property type="match status" value="1"/>
</dbReference>
<keyword evidence="3 12" id="KW-0479">Metal-binding</keyword>
<feature type="domain" description="CUB" evidence="14">
    <location>
        <begin position="453"/>
        <end position="566"/>
    </location>
</feature>
<feature type="domain" description="CUB" evidence="14">
    <location>
        <begin position="190"/>
        <end position="302"/>
    </location>
</feature>
<dbReference type="InterPro" id="IPR006026">
    <property type="entry name" value="Peptidase_Metallo"/>
</dbReference>
<proteinExistence type="predicted"/>
<feature type="domain" description="CUB" evidence="14">
    <location>
        <begin position="610"/>
        <end position="722"/>
    </location>
</feature>
<dbReference type="FunFam" id="2.60.120.290:FF:000013">
    <property type="entry name" value="Membrane frizzled-related protein"/>
    <property type="match status" value="1"/>
</dbReference>
<dbReference type="InterPro" id="IPR024079">
    <property type="entry name" value="MetalloPept_cat_dom_sf"/>
</dbReference>
<dbReference type="FunFam" id="2.10.25.10:FF:000010">
    <property type="entry name" value="Pro-epidermal growth factor"/>
    <property type="match status" value="1"/>
</dbReference>
<dbReference type="SUPFAM" id="SSF53474">
    <property type="entry name" value="alpha/beta-Hydrolases"/>
    <property type="match status" value="1"/>
</dbReference>
<dbReference type="GO" id="GO:0004222">
    <property type="term" value="F:metalloendopeptidase activity"/>
    <property type="evidence" value="ECO:0007669"/>
    <property type="project" value="UniProtKB-UniRule"/>
</dbReference>
<dbReference type="AlphaFoldDB" id="A0A914DN97"/>
<evidence type="ECO:0000259" key="16">
    <source>
        <dbReference type="PROSITE" id="PS51864"/>
    </source>
</evidence>
<dbReference type="Gene3D" id="3.40.390.10">
    <property type="entry name" value="Collagenase (Catalytic Domain)"/>
    <property type="match status" value="1"/>
</dbReference>
<evidence type="ECO:0000256" key="3">
    <source>
        <dbReference type="ARBA" id="ARBA00022723"/>
    </source>
</evidence>
<dbReference type="PROSITE" id="PS50026">
    <property type="entry name" value="EGF_3"/>
    <property type="match status" value="2"/>
</dbReference>
<dbReference type="SUPFAM" id="SSF49854">
    <property type="entry name" value="Spermadhesin, CUB domain"/>
    <property type="match status" value="5"/>
</dbReference>
<reference evidence="18" key="1">
    <citation type="submission" date="2022-11" db="UniProtKB">
        <authorList>
            <consortium name="WormBaseParasite"/>
        </authorList>
    </citation>
    <scope>IDENTIFICATION</scope>
</reference>
<dbReference type="PROSITE" id="PS00010">
    <property type="entry name" value="ASX_HYDROXYL"/>
    <property type="match status" value="2"/>
</dbReference>
<dbReference type="WBParaSite" id="ACRNAN_scaffold3327.g13004.t2">
    <property type="protein sequence ID" value="ACRNAN_scaffold3327.g13004.t2"/>
    <property type="gene ID" value="ACRNAN_scaffold3327.g13004"/>
</dbReference>
<evidence type="ECO:0000313" key="17">
    <source>
        <dbReference type="Proteomes" id="UP000887540"/>
    </source>
</evidence>
<evidence type="ECO:0000256" key="8">
    <source>
        <dbReference type="ARBA" id="ARBA00023049"/>
    </source>
</evidence>
<evidence type="ECO:0000313" key="18">
    <source>
        <dbReference type="WBParaSite" id="ACRNAN_scaffold3327.g13004.t2"/>
    </source>
</evidence>
<comment type="cofactor">
    <cofactor evidence="12 13">
        <name>Zn(2+)</name>
        <dbReference type="ChEBI" id="CHEBI:29105"/>
    </cofactor>
    <text evidence="12 13">Binds 1 zinc ion per subunit.</text>
</comment>
<dbReference type="Gene3D" id="2.60.120.290">
    <property type="entry name" value="Spermadhesin, CUB domain"/>
    <property type="match status" value="5"/>
</dbReference>
<sequence>MNGIIPYTIDTNFTGEYLALFQMSMNHWENFTCLSFVPYNPSLHKDYIIFTSDKCGCCSYVGRRGGPQIISIGNNCDKLGIVVHELGHVVGFWHEHTRPDRDLFVDIFHDNIQEGQDYNFDKAKSGEINSLGETYDYWSIMHYARDTFSRAAYLDTILPKKPSSGVRPKIGQRLHLSKGDIRQANKLYSCPACFQTYFGPFGELQISPNSTHCFWRIRASAGEHIVLNISTLLIPQSSRSCVSAPSNFIIISDGVSTGSSIIREKLCGGIQQKMVVSLSNTLMIEMKLEKTIPLSIIGNFKVQCGGTIRSENGTIQSPRFPEFYPPESKCIWNISVEKNFLLEAHKDCSYDNLKIYEVEEDTSAQKLLGTFCGQNYPVIFSTNVSNQLRLQFSSDASIQKRGFHLEFFKEIDECKLDMHNCDQICVNSLGSYKCECYNGFSLKSDGRTCERTCGGIFTADSANFSSPNFPSNYSSNLRCMWEIAVDEYHQIFLEIPHLEIEGMKSECAYDFLHISHIAGRRNGELRLCGSYTEPLFLKSISNRLKLVFQSDASMERSGFTVNYVADLNECAKENAGCSHICENKLGSYECRCPSGFTLAENRHKCVEGGCSYQLYEPAGRVVSPHYPDFYPNNRTCKWHILTTPGHRIVLEFHIFAIEDHSACKYDKVQVYDGGDEMAPFLGKFCGSAIPPELESSGNQLFIEMLTDETNSEAGFNATYESECGGQLYAESSTGFIYSHAYYGDRKYEKSSKCQWEIIADPESNVKLLFTQFSLESEDTCEYDFVAIFDGEKREKKMYGPFCGDIDIETIITESNKAIIEFQTDDTVEQKGFIIEYASSRPVEERKPSKFDSISVAIEKWATNLRVPFYSVVYQNHGNPNQIWNVNDWRDNIITAIDESVKIHGQNPVVVGSSAGCQAVLRAALARAPIIRGLVLFSPGVGLDLNYMERVLPGAVVHLKQGRVVKHPAMDPNLDIRVDLSNLMEFVDNCPLKPNKPISLNCPIRIVHGLKDRLVPFANSLNLLSLLETQHKALTLINDGHFITDETVIHESLDSLWKTISSLY</sequence>
<keyword evidence="2 12" id="KW-0645">Protease</keyword>
<dbReference type="Pfam" id="PF14670">
    <property type="entry name" value="FXa_inhibition"/>
    <property type="match status" value="1"/>
</dbReference>
<dbReference type="GO" id="GO:0004252">
    <property type="term" value="F:serine-type endopeptidase activity"/>
    <property type="evidence" value="ECO:0007669"/>
    <property type="project" value="TreeGrafter"/>
</dbReference>
<evidence type="ECO:0000256" key="11">
    <source>
        <dbReference type="PROSITE-ProRule" id="PRU00076"/>
    </source>
</evidence>
<keyword evidence="9 12" id="KW-1015">Disulfide bond</keyword>